<evidence type="ECO:0000256" key="2">
    <source>
        <dbReference type="ARBA" id="ARBA00022617"/>
    </source>
</evidence>
<sequence>MIKCYLVTICLALAASLLISFKDNGSADYLSAYNSAIAQVQVTQKQLIAGIGASDINSENGKREVRNKIEDARNAMKAADIWLRYLEPQAYRRINGPLPVEWETEVFEKFEKPYKREGTGLTLATLYLDEEKPVKDSLLSLIQSSLSATSVYSANSITGELQTYHHFYLCNRLWLLNLAAIYTTGFECPDPTLVIPELRIMLSANRNIYTAFNASFPATPITADYLSLYGRMNEFVNTQPHDINHFDHFKFIRDYVNPLFIINQQLIARYHVVSHSLVDYSLNKNAVSVFDKNLYPGQNSKGVFIRVTNDSVLAEIEQVGKLLFHDPILSGNNMRTCASCHKPGQFFTDTAFATSLHYNRVDRLARNSPTLLNSSYNHLVMLDGKHSNLQDQTKAVISNPDEMGCSEKEVLRKVLSCKQYSHIFCKLLTYTPAEKEITYDHIVSAITWYYSQFSRQSAPFDGAMNKARNVSQSIQSGFNLFMGKAQCATCHFVPQFNGVKPPYVGSEFEVIGVPETISYLSLSKDKGRYVMNPAKETMNAFRTGTVRNSAHTMPYMHNGVFTTMEQVIDFYDGGGGNGHGLNVANQTLSADSLKLTPVEKKDLIAFINSLNEEIPTEIAPVSLPKSRVKALNSRKVGGIY</sequence>
<keyword evidence="11" id="KW-1185">Reference proteome</keyword>
<dbReference type="PANTHER" id="PTHR30600">
    <property type="entry name" value="CYTOCHROME C PEROXIDASE-RELATED"/>
    <property type="match status" value="1"/>
</dbReference>
<keyword evidence="3 7" id="KW-0479">Metal-binding</keyword>
<proteinExistence type="predicted"/>
<accession>A0A2S7SSP2</accession>
<dbReference type="InterPro" id="IPR004852">
    <property type="entry name" value="Di-haem_cyt_c_peroxidsae"/>
</dbReference>
<dbReference type="Proteomes" id="UP000239872">
    <property type="component" value="Unassembled WGS sequence"/>
</dbReference>
<evidence type="ECO:0000256" key="8">
    <source>
        <dbReference type="SAM" id="SignalP"/>
    </source>
</evidence>
<evidence type="ECO:0000256" key="4">
    <source>
        <dbReference type="ARBA" id="ARBA00022729"/>
    </source>
</evidence>
<comment type="subcellular location">
    <subcellularLocation>
        <location evidence="1">Cell envelope</location>
    </subcellularLocation>
</comment>
<feature type="domain" description="Cytochrome c" evidence="9">
    <location>
        <begin position="472"/>
        <end position="611"/>
    </location>
</feature>
<dbReference type="InterPro" id="IPR009056">
    <property type="entry name" value="Cyt_c-like_dom"/>
</dbReference>
<name>A0A2S7SSP2_9BACT</name>
<dbReference type="InterPro" id="IPR051395">
    <property type="entry name" value="Cytochrome_c_Peroxidase/MauG"/>
</dbReference>
<dbReference type="GO" id="GO:0020037">
    <property type="term" value="F:heme binding"/>
    <property type="evidence" value="ECO:0007669"/>
    <property type="project" value="InterPro"/>
</dbReference>
<protein>
    <submittedName>
        <fullName evidence="10">Cytochrome C peroxidase</fullName>
    </submittedName>
</protein>
<evidence type="ECO:0000313" key="10">
    <source>
        <dbReference type="EMBL" id="PQJ09625.1"/>
    </source>
</evidence>
<evidence type="ECO:0000256" key="7">
    <source>
        <dbReference type="PROSITE-ProRule" id="PRU00433"/>
    </source>
</evidence>
<organism evidence="10 11">
    <name type="scientific">Flavipsychrobacter stenotrophus</name>
    <dbReference type="NCBI Taxonomy" id="2077091"/>
    <lineage>
        <taxon>Bacteria</taxon>
        <taxon>Pseudomonadati</taxon>
        <taxon>Bacteroidota</taxon>
        <taxon>Chitinophagia</taxon>
        <taxon>Chitinophagales</taxon>
        <taxon>Chitinophagaceae</taxon>
        <taxon>Flavipsychrobacter</taxon>
    </lineage>
</organism>
<gene>
    <name evidence="10" type="ORF">CJD36_016940</name>
</gene>
<keyword evidence="10" id="KW-0575">Peroxidase</keyword>
<dbReference type="EMBL" id="PPSL01000005">
    <property type="protein sequence ID" value="PQJ09625.1"/>
    <property type="molecule type" value="Genomic_DNA"/>
</dbReference>
<dbReference type="GO" id="GO:0046872">
    <property type="term" value="F:metal ion binding"/>
    <property type="evidence" value="ECO:0007669"/>
    <property type="project" value="UniProtKB-KW"/>
</dbReference>
<evidence type="ECO:0000259" key="9">
    <source>
        <dbReference type="PROSITE" id="PS51007"/>
    </source>
</evidence>
<dbReference type="GO" id="GO:0030313">
    <property type="term" value="C:cell envelope"/>
    <property type="evidence" value="ECO:0007669"/>
    <property type="project" value="UniProtKB-SubCell"/>
</dbReference>
<feature type="signal peptide" evidence="8">
    <location>
        <begin position="1"/>
        <end position="25"/>
    </location>
</feature>
<keyword evidence="6 7" id="KW-0408">Iron</keyword>
<dbReference type="Gene3D" id="1.10.760.10">
    <property type="entry name" value="Cytochrome c-like domain"/>
    <property type="match status" value="2"/>
</dbReference>
<evidence type="ECO:0000256" key="6">
    <source>
        <dbReference type="ARBA" id="ARBA00023004"/>
    </source>
</evidence>
<dbReference type="AlphaFoldDB" id="A0A2S7SSP2"/>
<reference evidence="10 11" key="1">
    <citation type="submission" date="2018-01" db="EMBL/GenBank/DDBJ databases">
        <title>A novel member of the phylum Bacteroidetes isolated from glacier ice.</title>
        <authorList>
            <person name="Liu Q."/>
            <person name="Xin Y.-H."/>
        </authorList>
    </citation>
    <scope>NUCLEOTIDE SEQUENCE [LARGE SCALE GENOMIC DNA]</scope>
    <source>
        <strain evidence="10 11">RB1R16</strain>
    </source>
</reference>
<evidence type="ECO:0000256" key="5">
    <source>
        <dbReference type="ARBA" id="ARBA00023002"/>
    </source>
</evidence>
<dbReference type="GO" id="GO:0009055">
    <property type="term" value="F:electron transfer activity"/>
    <property type="evidence" value="ECO:0007669"/>
    <property type="project" value="InterPro"/>
</dbReference>
<dbReference type="OrthoDB" id="9805202at2"/>
<evidence type="ECO:0000256" key="1">
    <source>
        <dbReference type="ARBA" id="ARBA00004196"/>
    </source>
</evidence>
<keyword evidence="2 7" id="KW-0349">Heme</keyword>
<keyword evidence="4 8" id="KW-0732">Signal</keyword>
<feature type="chain" id="PRO_5015654087" evidence="8">
    <location>
        <begin position="26"/>
        <end position="640"/>
    </location>
</feature>
<evidence type="ECO:0000256" key="3">
    <source>
        <dbReference type="ARBA" id="ARBA00022723"/>
    </source>
</evidence>
<dbReference type="GO" id="GO:0004130">
    <property type="term" value="F:cytochrome-c peroxidase activity"/>
    <property type="evidence" value="ECO:0007669"/>
    <property type="project" value="TreeGrafter"/>
</dbReference>
<dbReference type="PROSITE" id="PS51007">
    <property type="entry name" value="CYTC"/>
    <property type="match status" value="1"/>
</dbReference>
<keyword evidence="5" id="KW-0560">Oxidoreductase</keyword>
<comment type="caution">
    <text evidence="10">The sequence shown here is derived from an EMBL/GenBank/DDBJ whole genome shotgun (WGS) entry which is preliminary data.</text>
</comment>
<dbReference type="RefSeq" id="WP_105040396.1">
    <property type="nucleotide sequence ID" value="NZ_PPSL01000005.1"/>
</dbReference>
<dbReference type="SUPFAM" id="SSF46626">
    <property type="entry name" value="Cytochrome c"/>
    <property type="match status" value="2"/>
</dbReference>
<dbReference type="InterPro" id="IPR036909">
    <property type="entry name" value="Cyt_c-like_dom_sf"/>
</dbReference>
<dbReference type="Pfam" id="PF03150">
    <property type="entry name" value="CCP_MauG"/>
    <property type="match status" value="1"/>
</dbReference>
<dbReference type="PANTHER" id="PTHR30600:SF10">
    <property type="entry name" value="BLL6722 PROTEIN"/>
    <property type="match status" value="1"/>
</dbReference>
<evidence type="ECO:0000313" key="11">
    <source>
        <dbReference type="Proteomes" id="UP000239872"/>
    </source>
</evidence>